<name>A0AAF3EI16_9BILA</name>
<evidence type="ECO:0000313" key="1">
    <source>
        <dbReference type="Proteomes" id="UP000887575"/>
    </source>
</evidence>
<dbReference type="WBParaSite" id="MBELARI_LOCUS13653">
    <property type="protein sequence ID" value="MBELARI_LOCUS13653"/>
    <property type="gene ID" value="MBELARI_LOCUS13653"/>
</dbReference>
<sequence>MRFLSVKYVVWSANNENAALISKSAVILVNRRLEVLYTVTNLFMSQTRMLGWKRSFGYTHKLITIKYALVAGDSGIVRTLDVPLYLLATKNNSTCFACNREAQPVEVPIDATEYRFKLALINRRIDEVLNTVKSANLVGHQSLAIWKKKGILRLEIHFQKDEKTRFGLALKCGNLDVALETAKVMDEKPIWGALLGEAAVMHGNHQIVRKKTGSFGTPRLSYLVPRKHSRKLSKMMRIAEIEKRCPWSFPQRLSYLGDGKQPNKRYMEGLFYT</sequence>
<dbReference type="Proteomes" id="UP000887575">
    <property type="component" value="Unassembled WGS sequence"/>
</dbReference>
<reference evidence="2" key="1">
    <citation type="submission" date="2024-02" db="UniProtKB">
        <authorList>
            <consortium name="WormBaseParasite"/>
        </authorList>
    </citation>
    <scope>IDENTIFICATION</scope>
</reference>
<organism evidence="1 2">
    <name type="scientific">Mesorhabditis belari</name>
    <dbReference type="NCBI Taxonomy" id="2138241"/>
    <lineage>
        <taxon>Eukaryota</taxon>
        <taxon>Metazoa</taxon>
        <taxon>Ecdysozoa</taxon>
        <taxon>Nematoda</taxon>
        <taxon>Chromadorea</taxon>
        <taxon>Rhabditida</taxon>
        <taxon>Rhabditina</taxon>
        <taxon>Rhabditomorpha</taxon>
        <taxon>Rhabditoidea</taxon>
        <taxon>Rhabditidae</taxon>
        <taxon>Mesorhabditinae</taxon>
        <taxon>Mesorhabditis</taxon>
    </lineage>
</organism>
<proteinExistence type="predicted"/>
<keyword evidence="1" id="KW-1185">Reference proteome</keyword>
<evidence type="ECO:0000313" key="2">
    <source>
        <dbReference type="WBParaSite" id="MBELARI_LOCUS13653"/>
    </source>
</evidence>
<dbReference type="AlphaFoldDB" id="A0AAF3EI16"/>
<dbReference type="Gene3D" id="1.25.40.470">
    <property type="match status" value="1"/>
</dbReference>
<protein>
    <submittedName>
        <fullName evidence="2">Uncharacterized protein</fullName>
    </submittedName>
</protein>
<accession>A0AAF3EI16</accession>